<gene>
    <name evidence="3" type="ORF">PF004_g18834</name>
</gene>
<evidence type="ECO:0000256" key="1">
    <source>
        <dbReference type="SAM" id="MobiDB-lite"/>
    </source>
</evidence>
<dbReference type="EMBL" id="QXGC01001532">
    <property type="protein sequence ID" value="KAE9201017.1"/>
    <property type="molecule type" value="Genomic_DNA"/>
</dbReference>
<dbReference type="GO" id="GO:0042138">
    <property type="term" value="P:meiotic DNA double-strand break formation"/>
    <property type="evidence" value="ECO:0007669"/>
    <property type="project" value="TreeGrafter"/>
</dbReference>
<sequence length="326" mass="36272">MYQRQPRAYAGNPNSSLPAADLTDIPLPELGGNKQDSLHGLSMEDPNRPNWNLTSELRSFVEQTHIVMIDSYGGHPFFLAACPMAHIRAGLPDTGRAQAAGGQDPLEQVLLRVEMISYRHAQSSTGLGDIGQYTVMMLRSCGYLVVCFKRVRSFREILQLGQRECVDLLLGDDLFHENKPSRRTLYKTMRLLRTHCMGDGAGHFQVGSDQILNFPIFGAVNFEDPNYNVELPVFSIHGNHDDPSRGGGGNHAQSLAALDLLSAANLINYFGKSDKLDDVEVFPVLLTKGNTRVTVYGLGNMRDERLNSMFAQQKVVFRRPVEHAEQ</sequence>
<evidence type="ECO:0000259" key="2">
    <source>
        <dbReference type="Pfam" id="PF00149"/>
    </source>
</evidence>
<dbReference type="Pfam" id="PF00149">
    <property type="entry name" value="Metallophos"/>
    <property type="match status" value="1"/>
</dbReference>
<dbReference type="InterPro" id="IPR004843">
    <property type="entry name" value="Calcineurin-like_PHP"/>
</dbReference>
<dbReference type="GO" id="GO:0000724">
    <property type="term" value="P:double-strand break repair via homologous recombination"/>
    <property type="evidence" value="ECO:0007669"/>
    <property type="project" value="TreeGrafter"/>
</dbReference>
<dbReference type="PANTHER" id="PTHR10139">
    <property type="entry name" value="DOUBLE-STRAND BREAK REPAIR PROTEIN MRE11"/>
    <property type="match status" value="1"/>
</dbReference>
<accession>A0A6G0NBC8</accession>
<dbReference type="GO" id="GO:0006303">
    <property type="term" value="P:double-strand break repair via nonhomologous end joining"/>
    <property type="evidence" value="ECO:0007669"/>
    <property type="project" value="TreeGrafter"/>
</dbReference>
<dbReference type="GO" id="GO:0000723">
    <property type="term" value="P:telomere maintenance"/>
    <property type="evidence" value="ECO:0007669"/>
    <property type="project" value="TreeGrafter"/>
</dbReference>
<dbReference type="Proteomes" id="UP000476176">
    <property type="component" value="Unassembled WGS sequence"/>
</dbReference>
<dbReference type="GO" id="GO:0097552">
    <property type="term" value="P:mitochondrial double-strand break repair via homologous recombination"/>
    <property type="evidence" value="ECO:0007669"/>
    <property type="project" value="TreeGrafter"/>
</dbReference>
<name>A0A6G0NBC8_9STRA</name>
<dbReference type="GO" id="GO:0007095">
    <property type="term" value="P:mitotic G2 DNA damage checkpoint signaling"/>
    <property type="evidence" value="ECO:0007669"/>
    <property type="project" value="TreeGrafter"/>
</dbReference>
<dbReference type="AlphaFoldDB" id="A0A6G0NBC8"/>
<organism evidence="3 4">
    <name type="scientific">Phytophthora fragariae</name>
    <dbReference type="NCBI Taxonomy" id="53985"/>
    <lineage>
        <taxon>Eukaryota</taxon>
        <taxon>Sar</taxon>
        <taxon>Stramenopiles</taxon>
        <taxon>Oomycota</taxon>
        <taxon>Peronosporomycetes</taxon>
        <taxon>Peronosporales</taxon>
        <taxon>Peronosporaceae</taxon>
        <taxon>Phytophthora</taxon>
    </lineage>
</organism>
<feature type="region of interest" description="Disordered" evidence="1">
    <location>
        <begin position="1"/>
        <end position="47"/>
    </location>
</feature>
<dbReference type="GO" id="GO:0000014">
    <property type="term" value="F:single-stranded DNA endodeoxyribonuclease activity"/>
    <property type="evidence" value="ECO:0007669"/>
    <property type="project" value="TreeGrafter"/>
</dbReference>
<comment type="caution">
    <text evidence="3">The sequence shown here is derived from an EMBL/GenBank/DDBJ whole genome shotgun (WGS) entry which is preliminary data.</text>
</comment>
<evidence type="ECO:0000313" key="3">
    <source>
        <dbReference type="EMBL" id="KAE9201017.1"/>
    </source>
</evidence>
<proteinExistence type="predicted"/>
<dbReference type="InterPro" id="IPR029052">
    <property type="entry name" value="Metallo-depent_PP-like"/>
</dbReference>
<feature type="domain" description="Calcineurin-like phosphoesterase" evidence="2">
    <location>
        <begin position="127"/>
        <end position="307"/>
    </location>
</feature>
<dbReference type="GO" id="GO:0035861">
    <property type="term" value="C:site of double-strand break"/>
    <property type="evidence" value="ECO:0007669"/>
    <property type="project" value="TreeGrafter"/>
</dbReference>
<protein>
    <recommendedName>
        <fullName evidence="2">Calcineurin-like phosphoesterase domain-containing protein</fullName>
    </recommendedName>
</protein>
<evidence type="ECO:0000313" key="4">
    <source>
        <dbReference type="Proteomes" id="UP000476176"/>
    </source>
</evidence>
<reference evidence="3 4" key="1">
    <citation type="submission" date="2018-09" db="EMBL/GenBank/DDBJ databases">
        <title>Genomic investigation of the strawberry pathogen Phytophthora fragariae indicates pathogenicity is determined by transcriptional variation in three key races.</title>
        <authorList>
            <person name="Adams T.M."/>
            <person name="Armitage A.D."/>
            <person name="Sobczyk M.K."/>
            <person name="Bates H.J."/>
            <person name="Dunwell J.M."/>
            <person name="Nellist C.F."/>
            <person name="Harrison R.J."/>
        </authorList>
    </citation>
    <scope>NUCLEOTIDE SEQUENCE [LARGE SCALE GENOMIC DNA]</scope>
    <source>
        <strain evidence="3 4">BC-23</strain>
    </source>
</reference>
<dbReference type="SUPFAM" id="SSF56300">
    <property type="entry name" value="Metallo-dependent phosphatases"/>
    <property type="match status" value="1"/>
</dbReference>
<dbReference type="GO" id="GO:0030870">
    <property type="term" value="C:Mre11 complex"/>
    <property type="evidence" value="ECO:0007669"/>
    <property type="project" value="TreeGrafter"/>
</dbReference>
<dbReference type="PANTHER" id="PTHR10139:SF1">
    <property type="entry name" value="DOUBLE-STRAND BREAK REPAIR PROTEIN MRE11"/>
    <property type="match status" value="1"/>
</dbReference>
<dbReference type="Gene3D" id="3.60.21.10">
    <property type="match status" value="1"/>
</dbReference>